<evidence type="ECO:0000256" key="2">
    <source>
        <dbReference type="PROSITE-ProRule" id="PRU00047"/>
    </source>
</evidence>
<feature type="region of interest" description="Disordered" evidence="4">
    <location>
        <begin position="575"/>
        <end position="596"/>
    </location>
</feature>
<dbReference type="SUPFAM" id="SSF57756">
    <property type="entry name" value="Retrovirus zinc finger-like domains"/>
    <property type="match status" value="1"/>
</dbReference>
<dbReference type="InterPro" id="IPR021109">
    <property type="entry name" value="Peptidase_aspartic_dom_sf"/>
</dbReference>
<evidence type="ECO:0000259" key="5">
    <source>
        <dbReference type="PROSITE" id="PS50158"/>
    </source>
</evidence>
<dbReference type="AlphaFoldDB" id="A0A1M2V3I2"/>
<keyword evidence="2" id="KW-0862">Zinc</keyword>
<feature type="region of interest" description="Disordered" evidence="4">
    <location>
        <begin position="189"/>
        <end position="217"/>
    </location>
</feature>
<reference evidence="6 7" key="1">
    <citation type="submission" date="2016-10" db="EMBL/GenBank/DDBJ databases">
        <title>Genome sequence of the basidiomycete white-rot fungus Trametes pubescens.</title>
        <authorList>
            <person name="Makela M.R."/>
            <person name="Granchi Z."/>
            <person name="Peng M."/>
            <person name="De Vries R.P."/>
            <person name="Grigoriev I."/>
            <person name="Riley R."/>
            <person name="Hilden K."/>
        </authorList>
    </citation>
    <scope>NUCLEOTIDE SEQUENCE [LARGE SCALE GENOMIC DNA]</scope>
    <source>
        <strain evidence="6 7">FBCC735</strain>
    </source>
</reference>
<feature type="compositionally biased region" description="Polar residues" evidence="4">
    <location>
        <begin position="440"/>
        <end position="455"/>
    </location>
</feature>
<dbReference type="GO" id="GO:0003676">
    <property type="term" value="F:nucleic acid binding"/>
    <property type="evidence" value="ECO:0007669"/>
    <property type="project" value="InterPro"/>
</dbReference>
<proteinExistence type="predicted"/>
<evidence type="ECO:0000256" key="3">
    <source>
        <dbReference type="SAM" id="Coils"/>
    </source>
</evidence>
<dbReference type="GO" id="GO:0006397">
    <property type="term" value="P:mRNA processing"/>
    <property type="evidence" value="ECO:0007669"/>
    <property type="project" value="UniProtKB-KW"/>
</dbReference>
<evidence type="ECO:0000313" key="6">
    <source>
        <dbReference type="EMBL" id="OJT02152.1"/>
    </source>
</evidence>
<dbReference type="PROSITE" id="PS50158">
    <property type="entry name" value="ZF_CCHC"/>
    <property type="match status" value="1"/>
</dbReference>
<dbReference type="SUPFAM" id="SSF50630">
    <property type="entry name" value="Acid proteases"/>
    <property type="match status" value="1"/>
</dbReference>
<keyword evidence="2" id="KW-0479">Metal-binding</keyword>
<keyword evidence="2" id="KW-0863">Zinc-finger</keyword>
<comment type="caution">
    <text evidence="6">The sequence shown here is derived from an EMBL/GenBank/DDBJ whole genome shotgun (WGS) entry which is preliminary data.</text>
</comment>
<keyword evidence="7" id="KW-1185">Reference proteome</keyword>
<protein>
    <recommendedName>
        <fullName evidence="5">CCHC-type domain-containing protein</fullName>
    </recommendedName>
</protein>
<feature type="compositionally biased region" description="Polar residues" evidence="4">
    <location>
        <begin position="472"/>
        <end position="490"/>
    </location>
</feature>
<dbReference type="OMA" id="LRFHTMA"/>
<dbReference type="GO" id="GO:0008270">
    <property type="term" value="F:zinc ion binding"/>
    <property type="evidence" value="ECO:0007669"/>
    <property type="project" value="UniProtKB-KW"/>
</dbReference>
<dbReference type="Gene3D" id="2.40.70.10">
    <property type="entry name" value="Acid Proteases"/>
    <property type="match status" value="1"/>
</dbReference>
<evidence type="ECO:0000313" key="7">
    <source>
        <dbReference type="Proteomes" id="UP000184267"/>
    </source>
</evidence>
<dbReference type="EMBL" id="MNAD01001697">
    <property type="protein sequence ID" value="OJT02152.1"/>
    <property type="molecule type" value="Genomic_DNA"/>
</dbReference>
<dbReference type="InterPro" id="IPR036875">
    <property type="entry name" value="Znf_CCHC_sf"/>
</dbReference>
<dbReference type="SMART" id="SM00343">
    <property type="entry name" value="ZnF_C2HC"/>
    <property type="match status" value="1"/>
</dbReference>
<accession>A0A1M2V3I2</accession>
<dbReference type="OrthoDB" id="2757374at2759"/>
<feature type="compositionally biased region" description="Polar residues" evidence="4">
    <location>
        <begin position="413"/>
        <end position="430"/>
    </location>
</feature>
<feature type="region of interest" description="Disordered" evidence="4">
    <location>
        <begin position="413"/>
        <end position="495"/>
    </location>
</feature>
<evidence type="ECO:0000256" key="1">
    <source>
        <dbReference type="ARBA" id="ARBA00022664"/>
    </source>
</evidence>
<dbReference type="Pfam" id="PF00098">
    <property type="entry name" value="zf-CCHC"/>
    <property type="match status" value="1"/>
</dbReference>
<dbReference type="Proteomes" id="UP000184267">
    <property type="component" value="Unassembled WGS sequence"/>
</dbReference>
<feature type="region of interest" description="Disordered" evidence="4">
    <location>
        <begin position="84"/>
        <end position="114"/>
    </location>
</feature>
<dbReference type="CDD" id="cd00303">
    <property type="entry name" value="retropepsin_like"/>
    <property type="match status" value="1"/>
</dbReference>
<dbReference type="STRING" id="154538.A0A1M2V3I2"/>
<keyword evidence="3" id="KW-0175">Coiled coil</keyword>
<gene>
    <name evidence="6" type="ORF">TRAPUB_7388</name>
</gene>
<feature type="domain" description="CCHC-type" evidence="5">
    <location>
        <begin position="503"/>
        <end position="516"/>
    </location>
</feature>
<dbReference type="InterPro" id="IPR001878">
    <property type="entry name" value="Znf_CCHC"/>
</dbReference>
<keyword evidence="1" id="KW-0507">mRNA processing</keyword>
<feature type="coiled-coil region" evidence="3">
    <location>
        <begin position="17"/>
        <end position="44"/>
    </location>
</feature>
<name>A0A1M2V3I2_TRAPU</name>
<feature type="compositionally biased region" description="Basic and acidic residues" evidence="4">
    <location>
        <begin position="196"/>
        <end position="212"/>
    </location>
</feature>
<organism evidence="6 7">
    <name type="scientific">Trametes pubescens</name>
    <name type="common">White-rot fungus</name>
    <dbReference type="NCBI Taxonomy" id="154538"/>
    <lineage>
        <taxon>Eukaryota</taxon>
        <taxon>Fungi</taxon>
        <taxon>Dikarya</taxon>
        <taxon>Basidiomycota</taxon>
        <taxon>Agaricomycotina</taxon>
        <taxon>Agaricomycetes</taxon>
        <taxon>Polyporales</taxon>
        <taxon>Polyporaceae</taxon>
        <taxon>Trametes</taxon>
    </lineage>
</organism>
<sequence length="815" mass="90579">MGMSYRTEDMQRLHEAMCESRRRYKELQRQIREAEEESNQNINKALVALGLDNIFKEDEDHEDQHTLQPSTPAAAIIEPTRIAAGDDDSEEPPMEQNTIDTHLSDGHSDQSTEAQQIEAALVSPQDRIEAGCEQWLCNAGLLPPEDVPQAPRNVAFNPQYGSKTTTHPVNVGAHMGTQEQYTAHMSASQGPAYRTGRVDHTRDWHNPRRSMDEMVGPAPIGDPPAYLKVAKLPPPKMYDGKDDLDVLEVWLRGLLEYLNTLRIMGPELDRERVRILGQAVSGEAANWLYNTVQSPSREKKDWLFEEVVIAMYRRFIHKDLNLKAEQQYASLKYKASEGGVAALYEQLLYTSVRLWERPTPYQLRSKFLSALPDDIVQVMTVLNGLSPYETDITQLYQTAYAIEQSSQAMTVRKQSQEITRTGTAASTTPKTLGEARPNSGMRTTIKKSSSFTPPQRNLHYKATSGFKKPSSGHRSASAPNQAHSGPQSASAVRVDRSQKAPLKCYNCGQIGHFASDPKCPNFGKKQAAGQHLFAQQVINDNSDQEDDPGVPENNPAAEGAEDMVEAQEDAIEGVDENDDGVYPSSDNELEGFQYNPDGKLYQSSGDDDGEYLGAMHIAPIGEESEPLRFHTMAVAPTKGYKQAWLYNNKVRRIEDPAAQPTRTIQSQRTLCAEISVNNVVALALFDTGCTTDSITPELAYLSRADRIDLVEPVGLQLGTKGSKTHINYGAQVELRVGSVKTTQYFDVVDINKYDIILGTTFCRKHGVVLDFGSNTVKINGKTLPLFNSEISTTLKPVPKNKVPRFQFEGITSQQK</sequence>
<evidence type="ECO:0000256" key="4">
    <source>
        <dbReference type="SAM" id="MobiDB-lite"/>
    </source>
</evidence>